<dbReference type="AlphaFoldDB" id="A0A382CX56"/>
<feature type="non-terminal residue" evidence="2">
    <location>
        <position position="1"/>
    </location>
</feature>
<evidence type="ECO:0000256" key="1">
    <source>
        <dbReference type="SAM" id="MobiDB-lite"/>
    </source>
</evidence>
<organism evidence="2">
    <name type="scientific">marine metagenome</name>
    <dbReference type="NCBI Taxonomy" id="408172"/>
    <lineage>
        <taxon>unclassified sequences</taxon>
        <taxon>metagenomes</taxon>
        <taxon>ecological metagenomes</taxon>
    </lineage>
</organism>
<accession>A0A382CX56</accession>
<feature type="region of interest" description="Disordered" evidence="1">
    <location>
        <begin position="1"/>
        <end position="27"/>
    </location>
</feature>
<evidence type="ECO:0000313" key="2">
    <source>
        <dbReference type="EMBL" id="SVB30111.1"/>
    </source>
</evidence>
<protein>
    <submittedName>
        <fullName evidence="2">Uncharacterized protein</fullName>
    </submittedName>
</protein>
<reference evidence="2" key="1">
    <citation type="submission" date="2018-05" db="EMBL/GenBank/DDBJ databases">
        <authorList>
            <person name="Lanie J.A."/>
            <person name="Ng W.-L."/>
            <person name="Kazmierczak K.M."/>
            <person name="Andrzejewski T.M."/>
            <person name="Davidsen T.M."/>
            <person name="Wayne K.J."/>
            <person name="Tettelin H."/>
            <person name="Glass J.I."/>
            <person name="Rusch D."/>
            <person name="Podicherti R."/>
            <person name="Tsui H.-C.T."/>
            <person name="Winkler M.E."/>
        </authorList>
    </citation>
    <scope>NUCLEOTIDE SEQUENCE</scope>
</reference>
<gene>
    <name evidence="2" type="ORF">METZ01_LOCUS182965</name>
</gene>
<proteinExistence type="predicted"/>
<dbReference type="EMBL" id="UINC01036320">
    <property type="protein sequence ID" value="SVB30111.1"/>
    <property type="molecule type" value="Genomic_DNA"/>
</dbReference>
<feature type="non-terminal residue" evidence="2">
    <location>
        <position position="46"/>
    </location>
</feature>
<sequence length="46" mass="4896">TTSGDARWDAKGIRHSGESRRPANGRGCCPGGFGQCIQNDSEECEV</sequence>
<name>A0A382CX56_9ZZZZ</name>
<feature type="compositionally biased region" description="Basic and acidic residues" evidence="1">
    <location>
        <begin position="1"/>
        <end position="21"/>
    </location>
</feature>